<keyword evidence="3" id="KW-1185">Reference proteome</keyword>
<evidence type="ECO:0000313" key="2">
    <source>
        <dbReference type="EMBL" id="SHN79164.1"/>
    </source>
</evidence>
<evidence type="ECO:0000256" key="1">
    <source>
        <dbReference type="SAM" id="MobiDB-lite"/>
    </source>
</evidence>
<reference evidence="3" key="1">
    <citation type="submission" date="2016-11" db="EMBL/GenBank/DDBJ databases">
        <authorList>
            <person name="Varghese N."/>
            <person name="Submissions S."/>
        </authorList>
    </citation>
    <scope>NUCLEOTIDE SEQUENCE [LARGE SCALE GENOMIC DNA]</scope>
    <source>
        <strain evidence="3">GAS401</strain>
    </source>
</reference>
<sequence>MGDASRRMEQTRLRTPAALSHPSLYQNIVPRQSEGAGNAGRSDRTRSFVCRKTHVVTTGEPRNTAFPARMVLTVSFVLSPEIGLVVSVPGAMRSIVTGLMPASRHQDHTTSPSASHLRSSFASQSVHRSPRPTFVTIAKRPPWWARDGRNSASDLHDGSRRDPAADWHDGQIRRGSGNHVK</sequence>
<protein>
    <submittedName>
        <fullName evidence="2">Uncharacterized protein</fullName>
    </submittedName>
</protein>
<accession>A0A1M7U893</accession>
<dbReference type="EMBL" id="LT670849">
    <property type="protein sequence ID" value="SHN79164.1"/>
    <property type="molecule type" value="Genomic_DNA"/>
</dbReference>
<proteinExistence type="predicted"/>
<organism evidence="2 3">
    <name type="scientific">Bradyrhizobium erythrophlei</name>
    <dbReference type="NCBI Taxonomy" id="1437360"/>
    <lineage>
        <taxon>Bacteria</taxon>
        <taxon>Pseudomonadati</taxon>
        <taxon>Pseudomonadota</taxon>
        <taxon>Alphaproteobacteria</taxon>
        <taxon>Hyphomicrobiales</taxon>
        <taxon>Nitrobacteraceae</taxon>
        <taxon>Bradyrhizobium</taxon>
    </lineage>
</organism>
<feature type="compositionally biased region" description="Basic and acidic residues" evidence="1">
    <location>
        <begin position="146"/>
        <end position="172"/>
    </location>
</feature>
<dbReference type="AlphaFoldDB" id="A0A1M7U893"/>
<evidence type="ECO:0000313" key="3">
    <source>
        <dbReference type="Proteomes" id="UP000184096"/>
    </source>
</evidence>
<name>A0A1M7U893_9BRAD</name>
<feature type="region of interest" description="Disordered" evidence="1">
    <location>
        <begin position="102"/>
        <end position="181"/>
    </location>
</feature>
<dbReference type="Proteomes" id="UP000184096">
    <property type="component" value="Chromosome I"/>
</dbReference>
<feature type="compositionally biased region" description="Polar residues" evidence="1">
    <location>
        <begin position="109"/>
        <end position="127"/>
    </location>
</feature>
<gene>
    <name evidence="2" type="ORF">SAMN05444170_3934</name>
</gene>